<feature type="region of interest" description="Disordered" evidence="14">
    <location>
        <begin position="449"/>
        <end position="483"/>
    </location>
</feature>
<evidence type="ECO:0000256" key="1">
    <source>
        <dbReference type="ARBA" id="ARBA00004496"/>
    </source>
</evidence>
<keyword evidence="17" id="KW-1185">Reference proteome</keyword>
<organism evidence="16 17">
    <name type="scientific">Pycnococcus provasolii</name>
    <dbReference type="NCBI Taxonomy" id="41880"/>
    <lineage>
        <taxon>Eukaryota</taxon>
        <taxon>Viridiplantae</taxon>
        <taxon>Chlorophyta</taxon>
        <taxon>Pseudoscourfieldiophyceae</taxon>
        <taxon>Pseudoscourfieldiales</taxon>
        <taxon>Pycnococcaceae</taxon>
        <taxon>Pycnococcus</taxon>
    </lineage>
</organism>
<dbReference type="GO" id="GO:0000423">
    <property type="term" value="P:mitophagy"/>
    <property type="evidence" value="ECO:0007669"/>
    <property type="project" value="TreeGrafter"/>
</dbReference>
<dbReference type="PANTHER" id="PTHR22624:SF49">
    <property type="entry name" value="CYSTEINE PROTEASE"/>
    <property type="match status" value="1"/>
</dbReference>
<protein>
    <recommendedName>
        <fullName evidence="13">Cysteine protease</fullName>
        <ecNumber evidence="13">3.4.22.-</ecNumber>
    </recommendedName>
</protein>
<evidence type="ECO:0000256" key="5">
    <source>
        <dbReference type="ARBA" id="ARBA00022670"/>
    </source>
</evidence>
<reference evidence="16" key="1">
    <citation type="submission" date="2020-10" db="EMBL/GenBank/DDBJ databases">
        <title>Unveiling of a novel bifunctional photoreceptor, Dualchrome1, isolated from a cosmopolitan green alga.</title>
        <authorList>
            <person name="Suzuki S."/>
            <person name="Kawachi M."/>
        </authorList>
    </citation>
    <scope>NUCLEOTIDE SEQUENCE</scope>
    <source>
        <strain evidence="16">NIES 2893</strain>
    </source>
</reference>
<feature type="region of interest" description="Disordered" evidence="14">
    <location>
        <begin position="276"/>
        <end position="309"/>
    </location>
</feature>
<keyword evidence="9 13" id="KW-0072">Autophagy</keyword>
<keyword evidence="8 13" id="KW-0653">Protein transport</keyword>
<dbReference type="GO" id="GO:0016485">
    <property type="term" value="P:protein processing"/>
    <property type="evidence" value="ECO:0007669"/>
    <property type="project" value="TreeGrafter"/>
</dbReference>
<dbReference type="GO" id="GO:0015031">
    <property type="term" value="P:protein transport"/>
    <property type="evidence" value="ECO:0007669"/>
    <property type="project" value="UniProtKB-KW"/>
</dbReference>
<dbReference type="GO" id="GO:0005737">
    <property type="term" value="C:cytoplasm"/>
    <property type="evidence" value="ECO:0007669"/>
    <property type="project" value="UniProtKB-SubCell"/>
</dbReference>
<accession>A0A830HA45</accession>
<name>A0A830HA45_9CHLO</name>
<feature type="compositionally biased region" description="Acidic residues" evidence="14">
    <location>
        <begin position="462"/>
        <end position="483"/>
    </location>
</feature>
<evidence type="ECO:0000259" key="15">
    <source>
        <dbReference type="Pfam" id="PF03416"/>
    </source>
</evidence>
<dbReference type="InterPro" id="IPR005078">
    <property type="entry name" value="Peptidase_C54"/>
</dbReference>
<evidence type="ECO:0000256" key="13">
    <source>
        <dbReference type="RuleBase" id="RU363115"/>
    </source>
</evidence>
<evidence type="ECO:0000256" key="14">
    <source>
        <dbReference type="SAM" id="MobiDB-lite"/>
    </source>
</evidence>
<dbReference type="InterPro" id="IPR038765">
    <property type="entry name" value="Papain-like_cys_pep_sf"/>
</dbReference>
<dbReference type="EMBL" id="BNJQ01000003">
    <property type="protein sequence ID" value="GHP02299.1"/>
    <property type="molecule type" value="Genomic_DNA"/>
</dbReference>
<feature type="domain" description="Peptidase C54 catalytic" evidence="15">
    <location>
        <begin position="85"/>
        <end position="277"/>
    </location>
</feature>
<keyword evidence="3" id="KW-0813">Transport</keyword>
<evidence type="ECO:0000313" key="16">
    <source>
        <dbReference type="EMBL" id="GHP02299.1"/>
    </source>
</evidence>
<comment type="subunit">
    <text evidence="11">Interacts with ATG8.</text>
</comment>
<evidence type="ECO:0000256" key="9">
    <source>
        <dbReference type="ARBA" id="ARBA00023006"/>
    </source>
</evidence>
<feature type="compositionally biased region" description="Pro residues" evidence="14">
    <location>
        <begin position="277"/>
        <end position="290"/>
    </location>
</feature>
<dbReference type="Pfam" id="PF03416">
    <property type="entry name" value="Peptidase_C54"/>
    <property type="match status" value="1"/>
</dbReference>
<sequence>MSDAEQERAQTQASTGSSWRSSLYRTYYTLKNTLMDPIEHITTTSAAHIVGDIHVLGTPFRVPNRTTQEQAQQLPPRLLAAWSTKLTWCTYRHGFPTIETLTTDAGWGCTIRSAQMLIAHVLLSRCPGTAQQIQQRTAWFDDTKATDAPLSLHSLCRRGQLQPGQWAGPRAVCAAVQRCLVAIAEDVPGSGVPGCHVLSIDGGIPTLRVVEVKARIREGAGLLLLVPLMLGMGNVVNETYLPALATSLSLAQSVGAVGGRGGSSLYFAGCAWSDPTYAPPPPPPPPPPSTQPQTSDEDEPEAPTSSVAAASAAAVELATAAIDMSTNAASYTLAASASAASYTLSAARSAVEYATAGGTATAASAVPPPGAPTPGAALELLYLDPHTLHACVVGDTEDFMLPPTPAPKRLRAARSLNPSISLGFYVRDESDLANLVERLDRRIVTVVDSDANEGDPSSSLLSEDEGGVDANDDDDDDDDFVLV</sequence>
<dbReference type="EC" id="3.4.22.-" evidence="13"/>
<dbReference type="GO" id="GO:0034727">
    <property type="term" value="P:piecemeal microautophagy of the nucleus"/>
    <property type="evidence" value="ECO:0007669"/>
    <property type="project" value="TreeGrafter"/>
</dbReference>
<keyword evidence="6 13" id="KW-0378">Hydrolase</keyword>
<keyword evidence="7" id="KW-0788">Thiol protease</keyword>
<evidence type="ECO:0000256" key="6">
    <source>
        <dbReference type="ARBA" id="ARBA00022801"/>
    </source>
</evidence>
<dbReference type="SUPFAM" id="SSF54001">
    <property type="entry name" value="Cysteine proteinases"/>
    <property type="match status" value="2"/>
</dbReference>
<dbReference type="GO" id="GO:0000045">
    <property type="term" value="P:autophagosome assembly"/>
    <property type="evidence" value="ECO:0007669"/>
    <property type="project" value="TreeGrafter"/>
</dbReference>
<dbReference type="GO" id="GO:0004197">
    <property type="term" value="F:cysteine-type endopeptidase activity"/>
    <property type="evidence" value="ECO:0007669"/>
    <property type="project" value="TreeGrafter"/>
</dbReference>
<keyword evidence="5 13" id="KW-0645">Protease</keyword>
<evidence type="ECO:0000256" key="3">
    <source>
        <dbReference type="ARBA" id="ARBA00022448"/>
    </source>
</evidence>
<dbReference type="OrthoDB" id="2960936at2759"/>
<gene>
    <name evidence="16" type="ORF">PPROV_000105600</name>
</gene>
<evidence type="ECO:0000256" key="10">
    <source>
        <dbReference type="ARBA" id="ARBA00029362"/>
    </source>
</evidence>
<comment type="catalytic activity">
    <reaction evidence="10">
        <text>[protein]-C-terminal L-amino acid-glycyl-phosphatidylethanolamide + H2O = [protein]-C-terminal L-amino acid-glycine + a 1,2-diacyl-sn-glycero-3-phosphoethanolamine</text>
        <dbReference type="Rhea" id="RHEA:67548"/>
        <dbReference type="Rhea" id="RHEA-COMP:17323"/>
        <dbReference type="Rhea" id="RHEA-COMP:17324"/>
        <dbReference type="ChEBI" id="CHEBI:15377"/>
        <dbReference type="ChEBI" id="CHEBI:64612"/>
        <dbReference type="ChEBI" id="CHEBI:172940"/>
        <dbReference type="ChEBI" id="CHEBI:172941"/>
    </reaction>
    <physiologicalReaction direction="left-to-right" evidence="10">
        <dbReference type="Rhea" id="RHEA:67549"/>
    </physiologicalReaction>
</comment>
<evidence type="ECO:0000256" key="4">
    <source>
        <dbReference type="ARBA" id="ARBA00022490"/>
    </source>
</evidence>
<dbReference type="GO" id="GO:0035973">
    <property type="term" value="P:aggrephagy"/>
    <property type="evidence" value="ECO:0007669"/>
    <property type="project" value="TreeGrafter"/>
</dbReference>
<evidence type="ECO:0000256" key="12">
    <source>
        <dbReference type="ARBA" id="ARBA00045891"/>
    </source>
</evidence>
<comment type="similarity">
    <text evidence="2 13">Belongs to the peptidase C54 family.</text>
</comment>
<dbReference type="PANTHER" id="PTHR22624">
    <property type="entry name" value="CYSTEINE PROTEASE ATG4"/>
    <property type="match status" value="1"/>
</dbReference>
<keyword evidence="4 13" id="KW-0963">Cytoplasm</keyword>
<evidence type="ECO:0000313" key="17">
    <source>
        <dbReference type="Proteomes" id="UP000660262"/>
    </source>
</evidence>
<evidence type="ECO:0000256" key="7">
    <source>
        <dbReference type="ARBA" id="ARBA00022807"/>
    </source>
</evidence>
<dbReference type="InterPro" id="IPR046792">
    <property type="entry name" value="Peptidase_C54_cat"/>
</dbReference>
<comment type="caution">
    <text evidence="16">The sequence shown here is derived from an EMBL/GenBank/DDBJ whole genome shotgun (WGS) entry which is preliminary data.</text>
</comment>
<comment type="subcellular location">
    <subcellularLocation>
        <location evidence="1 13">Cytoplasm</location>
    </subcellularLocation>
</comment>
<evidence type="ECO:0000256" key="2">
    <source>
        <dbReference type="ARBA" id="ARBA00010958"/>
    </source>
</evidence>
<evidence type="ECO:0000256" key="11">
    <source>
        <dbReference type="ARBA" id="ARBA00038724"/>
    </source>
</evidence>
<proteinExistence type="inferred from homology"/>
<dbReference type="AlphaFoldDB" id="A0A830HA45"/>
<comment type="function">
    <text evidence="12">Cysteine protease that plays a key role in autophagy by mediating both proteolytic activation and delipidation of ATG8 family proteins. The protease activity is required for proteolytic activation of ATG8 family proteins: cleaves the C-terminal amino acid of ATG8 proteins to reveal a C-terminal glycine. Exposure of the glycine at the C-terminus is essential for ATG8 proteins conjugation to phosphatidylethanolamine (PE) and insertion to membranes, which is necessary for autophagy. In addition to the protease activity, also mediates delipidation of PE-conjugated ATG8 proteins.</text>
</comment>
<dbReference type="Proteomes" id="UP000660262">
    <property type="component" value="Unassembled WGS sequence"/>
</dbReference>
<dbReference type="GO" id="GO:0019786">
    <property type="term" value="F:protein-phosphatidylethanolamide deconjugating activity"/>
    <property type="evidence" value="ECO:0007669"/>
    <property type="project" value="InterPro"/>
</dbReference>
<evidence type="ECO:0000256" key="8">
    <source>
        <dbReference type="ARBA" id="ARBA00022927"/>
    </source>
</evidence>